<name>A0A6A6XVN9_9PLEO</name>
<feature type="domain" description="Zn(2)-C6 fungal-type" evidence="6">
    <location>
        <begin position="11"/>
        <end position="41"/>
    </location>
</feature>
<evidence type="ECO:0000256" key="5">
    <source>
        <dbReference type="ARBA" id="ARBA00023242"/>
    </source>
</evidence>
<keyword evidence="2" id="KW-0862">Zinc</keyword>
<dbReference type="CDD" id="cd00067">
    <property type="entry name" value="GAL4"/>
    <property type="match status" value="1"/>
</dbReference>
<keyword evidence="3" id="KW-0805">Transcription regulation</keyword>
<organism evidence="7 8">
    <name type="scientific">Melanomma pulvis-pyrius CBS 109.77</name>
    <dbReference type="NCBI Taxonomy" id="1314802"/>
    <lineage>
        <taxon>Eukaryota</taxon>
        <taxon>Fungi</taxon>
        <taxon>Dikarya</taxon>
        <taxon>Ascomycota</taxon>
        <taxon>Pezizomycotina</taxon>
        <taxon>Dothideomycetes</taxon>
        <taxon>Pleosporomycetidae</taxon>
        <taxon>Pleosporales</taxon>
        <taxon>Melanommataceae</taxon>
        <taxon>Melanomma</taxon>
    </lineage>
</organism>
<dbReference type="InterPro" id="IPR001138">
    <property type="entry name" value="Zn2Cys6_DnaBD"/>
</dbReference>
<dbReference type="EMBL" id="MU001744">
    <property type="protein sequence ID" value="KAF2800631.1"/>
    <property type="molecule type" value="Genomic_DNA"/>
</dbReference>
<keyword evidence="5" id="KW-0539">Nucleus</keyword>
<dbReference type="PANTHER" id="PTHR47660:SF3">
    <property type="entry name" value="FINGER DOMAIN PROTEIN, PUTATIVE (AFU_ORTHOLOGUE AFUA_4G03310)-RELATED"/>
    <property type="match status" value="1"/>
</dbReference>
<dbReference type="InterPro" id="IPR036864">
    <property type="entry name" value="Zn2-C6_fun-type_DNA-bd_sf"/>
</dbReference>
<sequence length="404" mass="45749">MSAEPVSRRKSCGECVKAKRKCGMELPKCKRCQKKNITCGYPNNKASPYHTVIPDLEFPWLDDLMRDSDMLPWTGGLQPQLEISSGAPFSRIPSDAPYQNVPDYLIAIEGPVRTTLARAETEAALHRFKTWPDKWLKEGKAPFIHPQLYASGMPKSLQDAYAACAIYSTKTEGNSFIAFTVIEAKAKELLRSPNQPTWTPLDLLAAVQALLIFQFIRLFDGDIRQRALAENAEPVLESWTEQLKSQTLEEQQYTTFTAPSWRSWIFGESVRRTVTMSIFLGGIYSLVKKGFCTSSDKVTANSFTAQKRFWDTNSALEWERARQTHNPYWVTKMNFDHVIQDGNGTEVDDFGLVMMIMYKGQDAVDHWLETAGIERNFVADMHFQQSLQGVLRSGEDSISSSELL</sequence>
<dbReference type="Gene3D" id="4.10.240.10">
    <property type="entry name" value="Zn(2)-C6 fungal-type DNA-binding domain"/>
    <property type="match status" value="1"/>
</dbReference>
<dbReference type="PANTHER" id="PTHR47660">
    <property type="entry name" value="TRANSCRIPTION FACTOR WITH C2H2 AND ZN(2)-CYS(6) DNA BINDING DOMAIN (EUROFUNG)-RELATED-RELATED"/>
    <property type="match status" value="1"/>
</dbReference>
<evidence type="ECO:0000256" key="1">
    <source>
        <dbReference type="ARBA" id="ARBA00022723"/>
    </source>
</evidence>
<keyword evidence="8" id="KW-1185">Reference proteome</keyword>
<dbReference type="AlphaFoldDB" id="A0A6A6XVN9"/>
<evidence type="ECO:0000256" key="3">
    <source>
        <dbReference type="ARBA" id="ARBA00023015"/>
    </source>
</evidence>
<evidence type="ECO:0000256" key="4">
    <source>
        <dbReference type="ARBA" id="ARBA00023163"/>
    </source>
</evidence>
<dbReference type="Proteomes" id="UP000799757">
    <property type="component" value="Unassembled WGS sequence"/>
</dbReference>
<dbReference type="GO" id="GO:0000981">
    <property type="term" value="F:DNA-binding transcription factor activity, RNA polymerase II-specific"/>
    <property type="evidence" value="ECO:0007669"/>
    <property type="project" value="InterPro"/>
</dbReference>
<keyword evidence="1" id="KW-0479">Metal-binding</keyword>
<evidence type="ECO:0000259" key="6">
    <source>
        <dbReference type="PROSITE" id="PS50048"/>
    </source>
</evidence>
<dbReference type="OrthoDB" id="9930022at2759"/>
<protein>
    <recommendedName>
        <fullName evidence="6">Zn(2)-C6 fungal-type domain-containing protein</fullName>
    </recommendedName>
</protein>
<dbReference type="GO" id="GO:0008270">
    <property type="term" value="F:zinc ion binding"/>
    <property type="evidence" value="ECO:0007669"/>
    <property type="project" value="InterPro"/>
</dbReference>
<evidence type="ECO:0000313" key="8">
    <source>
        <dbReference type="Proteomes" id="UP000799757"/>
    </source>
</evidence>
<dbReference type="SUPFAM" id="SSF57701">
    <property type="entry name" value="Zn2/Cys6 DNA-binding domain"/>
    <property type="match status" value="1"/>
</dbReference>
<evidence type="ECO:0000313" key="7">
    <source>
        <dbReference type="EMBL" id="KAF2800631.1"/>
    </source>
</evidence>
<accession>A0A6A6XVN9</accession>
<keyword evidence="4" id="KW-0804">Transcription</keyword>
<gene>
    <name evidence="7" type="ORF">K505DRAFT_263376</name>
</gene>
<dbReference type="Pfam" id="PF00172">
    <property type="entry name" value="Zn_clus"/>
    <property type="match status" value="1"/>
</dbReference>
<dbReference type="PROSITE" id="PS50048">
    <property type="entry name" value="ZN2_CY6_FUNGAL_2"/>
    <property type="match status" value="1"/>
</dbReference>
<reference evidence="7" key="1">
    <citation type="journal article" date="2020" name="Stud. Mycol.">
        <title>101 Dothideomycetes genomes: a test case for predicting lifestyles and emergence of pathogens.</title>
        <authorList>
            <person name="Haridas S."/>
            <person name="Albert R."/>
            <person name="Binder M."/>
            <person name="Bloem J."/>
            <person name="Labutti K."/>
            <person name="Salamov A."/>
            <person name="Andreopoulos B."/>
            <person name="Baker S."/>
            <person name="Barry K."/>
            <person name="Bills G."/>
            <person name="Bluhm B."/>
            <person name="Cannon C."/>
            <person name="Castanera R."/>
            <person name="Culley D."/>
            <person name="Daum C."/>
            <person name="Ezra D."/>
            <person name="Gonzalez J."/>
            <person name="Henrissat B."/>
            <person name="Kuo A."/>
            <person name="Liang C."/>
            <person name="Lipzen A."/>
            <person name="Lutzoni F."/>
            <person name="Magnuson J."/>
            <person name="Mondo S."/>
            <person name="Nolan M."/>
            <person name="Ohm R."/>
            <person name="Pangilinan J."/>
            <person name="Park H.-J."/>
            <person name="Ramirez L."/>
            <person name="Alfaro M."/>
            <person name="Sun H."/>
            <person name="Tritt A."/>
            <person name="Yoshinaga Y."/>
            <person name="Zwiers L.-H."/>
            <person name="Turgeon B."/>
            <person name="Goodwin S."/>
            <person name="Spatafora J."/>
            <person name="Crous P."/>
            <person name="Grigoriev I."/>
        </authorList>
    </citation>
    <scope>NUCLEOTIDE SEQUENCE</scope>
    <source>
        <strain evidence="7">CBS 109.77</strain>
    </source>
</reference>
<proteinExistence type="predicted"/>
<evidence type="ECO:0000256" key="2">
    <source>
        <dbReference type="ARBA" id="ARBA00022833"/>
    </source>
</evidence>